<dbReference type="PROSITE" id="PS51257">
    <property type="entry name" value="PROKAR_LIPOPROTEIN"/>
    <property type="match status" value="1"/>
</dbReference>
<feature type="compositionally biased region" description="Low complexity" evidence="1">
    <location>
        <begin position="36"/>
        <end position="48"/>
    </location>
</feature>
<organism evidence="3 4">
    <name type="scientific">Streptomyces griseicoloratus</name>
    <dbReference type="NCBI Taxonomy" id="2752516"/>
    <lineage>
        <taxon>Bacteria</taxon>
        <taxon>Bacillati</taxon>
        <taxon>Actinomycetota</taxon>
        <taxon>Actinomycetes</taxon>
        <taxon>Kitasatosporales</taxon>
        <taxon>Streptomycetaceae</taxon>
        <taxon>Streptomyces</taxon>
    </lineage>
</organism>
<evidence type="ECO:0000256" key="2">
    <source>
        <dbReference type="SAM" id="SignalP"/>
    </source>
</evidence>
<protein>
    <recommendedName>
        <fullName evidence="5">Secreted protein</fullName>
    </recommendedName>
</protein>
<feature type="region of interest" description="Disordered" evidence="1">
    <location>
        <begin position="32"/>
        <end position="57"/>
    </location>
</feature>
<comment type="caution">
    <text evidence="3">The sequence shown here is derived from an EMBL/GenBank/DDBJ whole genome shotgun (WGS) entry which is preliminary data.</text>
</comment>
<evidence type="ECO:0000313" key="4">
    <source>
        <dbReference type="Proteomes" id="UP000621210"/>
    </source>
</evidence>
<feature type="chain" id="PRO_5039094442" description="Secreted protein" evidence="2">
    <location>
        <begin position="29"/>
        <end position="255"/>
    </location>
</feature>
<name>A0A926LBA8_9ACTN</name>
<evidence type="ECO:0008006" key="5">
    <source>
        <dbReference type="Google" id="ProtNLM"/>
    </source>
</evidence>
<dbReference type="Proteomes" id="UP000621210">
    <property type="component" value="Unassembled WGS sequence"/>
</dbReference>
<reference evidence="3" key="1">
    <citation type="submission" date="2020-09" db="EMBL/GenBank/DDBJ databases">
        <title>Streptomyces grisecoloratus sp. nov., isolated from cotton soil.</title>
        <authorList>
            <person name="Xing L."/>
        </authorList>
    </citation>
    <scope>NUCLEOTIDE SEQUENCE</scope>
    <source>
        <strain evidence="3">TRM S81-3</strain>
    </source>
</reference>
<evidence type="ECO:0000313" key="3">
    <source>
        <dbReference type="EMBL" id="MBD0423696.1"/>
    </source>
</evidence>
<sequence>MHRTPAARPLLVLVLSAALVLALSACSAGDRHDARQAPTAPATAQSPAVLPSPTAPPALTRDQARAALITEADLGEPWEPTQGAATWRDGLLKATAEHPDCQRLLDALYTEELFDSAPAPRATAALDDGVDGAQLHYRITAHRAADLDRTLAWMGTLPDTCGQFPAETDHGDPLDVQVVGLDVPEAGDARQALRVAVGIEDTVLTMDVVAARLGDDAISLTNGTLGEIAGDATWTALETGARRLTEIRRQGRAQV</sequence>
<feature type="signal peptide" evidence="2">
    <location>
        <begin position="1"/>
        <end position="28"/>
    </location>
</feature>
<evidence type="ECO:0000256" key="1">
    <source>
        <dbReference type="SAM" id="MobiDB-lite"/>
    </source>
</evidence>
<proteinExistence type="predicted"/>
<keyword evidence="2" id="KW-0732">Signal</keyword>
<accession>A0A926LBA8</accession>
<gene>
    <name evidence="3" type="ORF">H0H10_31835</name>
</gene>
<reference evidence="3" key="2">
    <citation type="submission" date="2020-09" db="EMBL/GenBank/DDBJ databases">
        <authorList>
            <person name="Luo X."/>
        </authorList>
    </citation>
    <scope>NUCLEOTIDE SEQUENCE</scope>
    <source>
        <strain evidence="3">TRM S81-3</strain>
    </source>
</reference>
<dbReference type="AlphaFoldDB" id="A0A926LBA8"/>
<keyword evidence="4" id="KW-1185">Reference proteome</keyword>
<dbReference type="EMBL" id="JACVQF010000223">
    <property type="protein sequence ID" value="MBD0423696.1"/>
    <property type="molecule type" value="Genomic_DNA"/>
</dbReference>
<dbReference type="RefSeq" id="WP_188184603.1">
    <property type="nucleotide sequence ID" value="NZ_JACVQF010000223.1"/>
</dbReference>